<name>A0A8S5UPP6_9CAUD</name>
<sequence>MCTNVSCTTNLRRFNTCYSNSVRVNCLRYTCISQILLKVIRTSIYSVIVLAPLLRIFKPIKLILRFFYIKIIFSTIPRNVYFNCVFPSFCSKNLKRVLLALCYGKTIFKH</sequence>
<evidence type="ECO:0000313" key="2">
    <source>
        <dbReference type="EMBL" id="DAF96380.1"/>
    </source>
</evidence>
<accession>A0A8S5UPP6</accession>
<keyword evidence="1" id="KW-0472">Membrane</keyword>
<keyword evidence="1" id="KW-1133">Transmembrane helix</keyword>
<keyword evidence="1" id="KW-0812">Transmembrane</keyword>
<protein>
    <submittedName>
        <fullName evidence="2">Uncharacterized protein</fullName>
    </submittedName>
</protein>
<dbReference type="EMBL" id="BK016114">
    <property type="protein sequence ID" value="DAF96380.1"/>
    <property type="molecule type" value="Genomic_DNA"/>
</dbReference>
<feature type="transmembrane region" description="Helical" evidence="1">
    <location>
        <begin position="35"/>
        <end position="57"/>
    </location>
</feature>
<evidence type="ECO:0000256" key="1">
    <source>
        <dbReference type="SAM" id="Phobius"/>
    </source>
</evidence>
<reference evidence="2" key="1">
    <citation type="journal article" date="2021" name="Proc. Natl. Acad. Sci. U.S.A.">
        <title>A Catalog of Tens of Thousands of Viruses from Human Metagenomes Reveals Hidden Associations with Chronic Diseases.</title>
        <authorList>
            <person name="Tisza M.J."/>
            <person name="Buck C.B."/>
        </authorList>
    </citation>
    <scope>NUCLEOTIDE SEQUENCE</scope>
    <source>
        <strain evidence="2">CtG4L18</strain>
    </source>
</reference>
<organism evidence="2">
    <name type="scientific">Podoviridae sp. ctG4L18</name>
    <dbReference type="NCBI Taxonomy" id="2825234"/>
    <lineage>
        <taxon>Viruses</taxon>
        <taxon>Duplodnaviria</taxon>
        <taxon>Heunggongvirae</taxon>
        <taxon>Uroviricota</taxon>
        <taxon>Caudoviricetes</taxon>
    </lineage>
</organism>
<proteinExistence type="predicted"/>